<dbReference type="Proteomes" id="UP000593576">
    <property type="component" value="Unassembled WGS sequence"/>
</dbReference>
<comment type="caution">
    <text evidence="2">The sequence shown here is derived from an EMBL/GenBank/DDBJ whole genome shotgun (WGS) entry which is preliminary data.</text>
</comment>
<organism evidence="2 3">
    <name type="scientific">Gossypium schwendimanii</name>
    <name type="common">Cotton</name>
    <dbReference type="NCBI Taxonomy" id="34291"/>
    <lineage>
        <taxon>Eukaryota</taxon>
        <taxon>Viridiplantae</taxon>
        <taxon>Streptophyta</taxon>
        <taxon>Embryophyta</taxon>
        <taxon>Tracheophyta</taxon>
        <taxon>Spermatophyta</taxon>
        <taxon>Magnoliopsida</taxon>
        <taxon>eudicotyledons</taxon>
        <taxon>Gunneridae</taxon>
        <taxon>Pentapetalae</taxon>
        <taxon>rosids</taxon>
        <taxon>malvids</taxon>
        <taxon>Malvales</taxon>
        <taxon>Malvaceae</taxon>
        <taxon>Malvoideae</taxon>
        <taxon>Gossypium</taxon>
    </lineage>
</organism>
<dbReference type="EMBL" id="JABFAF010274653">
    <property type="protein sequence ID" value="MBA0879258.1"/>
    <property type="molecule type" value="Genomic_DNA"/>
</dbReference>
<proteinExistence type="predicted"/>
<feature type="compositionally biased region" description="Basic and acidic residues" evidence="1">
    <location>
        <begin position="131"/>
        <end position="147"/>
    </location>
</feature>
<reference evidence="2 3" key="1">
    <citation type="journal article" date="2019" name="Genome Biol. Evol.">
        <title>Insights into the evolution of the New World diploid cottons (Gossypium, subgenus Houzingenia) based on genome sequencing.</title>
        <authorList>
            <person name="Grover C.E."/>
            <person name="Arick M.A. 2nd"/>
            <person name="Thrash A."/>
            <person name="Conover J.L."/>
            <person name="Sanders W.S."/>
            <person name="Peterson D.G."/>
            <person name="Frelichowski J.E."/>
            <person name="Scheffler J.A."/>
            <person name="Scheffler B.E."/>
            <person name="Wendel J.F."/>
        </authorList>
    </citation>
    <scope>NUCLEOTIDE SEQUENCE [LARGE SCALE GENOMIC DNA]</scope>
    <source>
        <strain evidence="2">1</strain>
        <tissue evidence="2">Leaf</tissue>
    </source>
</reference>
<evidence type="ECO:0000313" key="3">
    <source>
        <dbReference type="Proteomes" id="UP000593576"/>
    </source>
</evidence>
<sequence>MKLTKSVVGSESPWMFENHFVENGHGIKDCTQKIPARKSKISVDPPYTLALKAESKLAGKKENMELMGGEEMIKEQGCIYGIEKVEKLNDSTVQECKNANLEKKTSWKKIKPVATVIQTKAENSTRKRKSPEKDLARSEKKDIDVDGTEKLKQDDFEGCEKAFSKVMLDSSEQLDIKNFLRSAAAKRQAD</sequence>
<gene>
    <name evidence="2" type="ORF">Goshw_024956</name>
</gene>
<name>A0A7J9N7R0_GOSSC</name>
<keyword evidence="3" id="KW-1185">Reference proteome</keyword>
<feature type="region of interest" description="Disordered" evidence="1">
    <location>
        <begin position="119"/>
        <end position="147"/>
    </location>
</feature>
<evidence type="ECO:0000256" key="1">
    <source>
        <dbReference type="SAM" id="MobiDB-lite"/>
    </source>
</evidence>
<dbReference type="AlphaFoldDB" id="A0A7J9N7R0"/>
<accession>A0A7J9N7R0</accession>
<dbReference type="OrthoDB" id="10465932at2759"/>
<protein>
    <submittedName>
        <fullName evidence="2">Uncharacterized protein</fullName>
    </submittedName>
</protein>
<evidence type="ECO:0000313" key="2">
    <source>
        <dbReference type="EMBL" id="MBA0879258.1"/>
    </source>
</evidence>